<dbReference type="Pfam" id="PF00410">
    <property type="entry name" value="Ribosomal_S8"/>
    <property type="match status" value="1"/>
</dbReference>
<dbReference type="InterPro" id="IPR035987">
    <property type="entry name" value="Ribosomal_uS8_sf"/>
</dbReference>
<gene>
    <name evidence="1" type="ORF">V6N11_014271</name>
</gene>
<keyword evidence="2" id="KW-1185">Reference proteome</keyword>
<sequence>MVRVSVLNDALKSMYNAEKRGKRQVMIRPSSKVIIKFLLVMQKHGYIGEFEYVDDHRAGKIVVELNGRLNKCGVISPQFDIGVKEIEGGLLGSFLLNSLDTSCSPHQLVSWIMKKQEERIECGEPSGKDIDVVVNQVDIAVSDAITRGASDFETIPDGQTDASPR</sequence>
<dbReference type="EMBL" id="JBBPBN010001755">
    <property type="protein sequence ID" value="KAK8477605.1"/>
    <property type="molecule type" value="Genomic_DNA"/>
</dbReference>
<evidence type="ECO:0000313" key="2">
    <source>
        <dbReference type="Proteomes" id="UP001396334"/>
    </source>
</evidence>
<dbReference type="InterPro" id="IPR000630">
    <property type="entry name" value="Ribosomal_uS8"/>
</dbReference>
<reference evidence="1 2" key="1">
    <citation type="journal article" date="2024" name="G3 (Bethesda)">
        <title>Genome assembly of Hibiscus sabdariffa L. provides insights into metabolisms of medicinal natural products.</title>
        <authorList>
            <person name="Kim T."/>
        </authorList>
    </citation>
    <scope>NUCLEOTIDE SEQUENCE [LARGE SCALE GENOMIC DNA]</scope>
    <source>
        <strain evidence="1">TK-2024</strain>
        <tissue evidence="1">Old leaves</tissue>
    </source>
</reference>
<comment type="caution">
    <text evidence="1">The sequence shown here is derived from an EMBL/GenBank/DDBJ whole genome shotgun (WGS) entry which is preliminary data.</text>
</comment>
<proteinExistence type="predicted"/>
<dbReference type="Gene3D" id="3.30.1370.30">
    <property type="match status" value="1"/>
</dbReference>
<dbReference type="SUPFAM" id="SSF56047">
    <property type="entry name" value="Ribosomal protein S8"/>
    <property type="match status" value="1"/>
</dbReference>
<evidence type="ECO:0000313" key="1">
    <source>
        <dbReference type="EMBL" id="KAK8477605.1"/>
    </source>
</evidence>
<dbReference type="PANTHER" id="PTHR11758">
    <property type="entry name" value="40S RIBOSOMAL PROTEIN S15A"/>
    <property type="match status" value="1"/>
</dbReference>
<name>A0ABR1ZC27_9ROSI</name>
<dbReference type="Proteomes" id="UP001396334">
    <property type="component" value="Unassembled WGS sequence"/>
</dbReference>
<organism evidence="1 2">
    <name type="scientific">Hibiscus sabdariffa</name>
    <name type="common">roselle</name>
    <dbReference type="NCBI Taxonomy" id="183260"/>
    <lineage>
        <taxon>Eukaryota</taxon>
        <taxon>Viridiplantae</taxon>
        <taxon>Streptophyta</taxon>
        <taxon>Embryophyta</taxon>
        <taxon>Tracheophyta</taxon>
        <taxon>Spermatophyta</taxon>
        <taxon>Magnoliopsida</taxon>
        <taxon>eudicotyledons</taxon>
        <taxon>Gunneridae</taxon>
        <taxon>Pentapetalae</taxon>
        <taxon>rosids</taxon>
        <taxon>malvids</taxon>
        <taxon>Malvales</taxon>
        <taxon>Malvaceae</taxon>
        <taxon>Malvoideae</taxon>
        <taxon>Hibiscus</taxon>
    </lineage>
</organism>
<protein>
    <submittedName>
        <fullName evidence="1">Uncharacterized protein</fullName>
    </submittedName>
</protein>
<accession>A0ABR1ZC27</accession>